<dbReference type="AlphaFoldDB" id="A0A2C9M2R7"/>
<dbReference type="VEuPathDB" id="VectorBase:BGLB037761"/>
<dbReference type="VEuPathDB" id="VectorBase:BGLAX_048802"/>
<dbReference type="Proteomes" id="UP000076420">
    <property type="component" value="Unassembled WGS sequence"/>
</dbReference>
<sequence length="107" mass="11829">MIHPLSALVNPHAHIASALEDKSMDKTKSVISHISSVSKPDNLQSWQAFMKNRSYGQDIVGKLNFVGRSGTALDVRYSAHSYGESPEAYTKELMDQHVKQLNASENS</sequence>
<evidence type="ECO:0000313" key="1">
    <source>
        <dbReference type="EnsemblMetazoa" id="BGLB037761-PA"/>
    </source>
</evidence>
<dbReference type="EnsemblMetazoa" id="BGLB037761-RA">
    <property type="protein sequence ID" value="BGLB037761-PA"/>
    <property type="gene ID" value="BGLB037761"/>
</dbReference>
<proteinExistence type="predicted"/>
<gene>
    <name evidence="1" type="primary">106069809</name>
</gene>
<reference evidence="1" key="1">
    <citation type="submission" date="2020-05" db="UniProtKB">
        <authorList>
            <consortium name="EnsemblMetazoa"/>
        </authorList>
    </citation>
    <scope>IDENTIFICATION</scope>
    <source>
        <strain evidence="1">BB02</strain>
    </source>
</reference>
<protein>
    <submittedName>
        <fullName evidence="1">Uncharacterized protein</fullName>
    </submittedName>
</protein>
<evidence type="ECO:0000313" key="2">
    <source>
        <dbReference type="Proteomes" id="UP000076420"/>
    </source>
</evidence>
<organism evidence="1 2">
    <name type="scientific">Biomphalaria glabrata</name>
    <name type="common">Bloodfluke planorb</name>
    <name type="synonym">Freshwater snail</name>
    <dbReference type="NCBI Taxonomy" id="6526"/>
    <lineage>
        <taxon>Eukaryota</taxon>
        <taxon>Metazoa</taxon>
        <taxon>Spiralia</taxon>
        <taxon>Lophotrochozoa</taxon>
        <taxon>Mollusca</taxon>
        <taxon>Gastropoda</taxon>
        <taxon>Heterobranchia</taxon>
        <taxon>Euthyneura</taxon>
        <taxon>Panpulmonata</taxon>
        <taxon>Hygrophila</taxon>
        <taxon>Lymnaeoidea</taxon>
        <taxon>Planorbidae</taxon>
        <taxon>Biomphalaria</taxon>
    </lineage>
</organism>
<dbReference type="KEGG" id="bgt:106069809"/>
<name>A0A2C9M2R7_BIOGL</name>
<accession>A0A2C9M2R7</accession>